<feature type="domain" description="F-box" evidence="1">
    <location>
        <begin position="86"/>
        <end position="132"/>
    </location>
</feature>
<dbReference type="EMBL" id="JAGKQM010000012">
    <property type="protein sequence ID" value="KAH0899401.1"/>
    <property type="molecule type" value="Genomic_DNA"/>
</dbReference>
<reference evidence="2 3" key="1">
    <citation type="submission" date="2021-05" db="EMBL/GenBank/DDBJ databases">
        <title>Genome Assembly of Synthetic Allotetraploid Brassica napus Reveals Homoeologous Exchanges between Subgenomes.</title>
        <authorList>
            <person name="Davis J.T."/>
        </authorList>
    </citation>
    <scope>NUCLEOTIDE SEQUENCE [LARGE SCALE GENOMIC DNA]</scope>
    <source>
        <strain evidence="3">cv. Da-Ae</strain>
        <tissue evidence="2">Seedling</tissue>
    </source>
</reference>
<name>A0ABQ8B3M2_BRANA</name>
<dbReference type="Gene3D" id="1.20.1280.50">
    <property type="match status" value="1"/>
</dbReference>
<feature type="non-terminal residue" evidence="2">
    <location>
        <position position="327"/>
    </location>
</feature>
<dbReference type="Proteomes" id="UP000824890">
    <property type="component" value="Unassembled WGS sequence"/>
</dbReference>
<evidence type="ECO:0000313" key="3">
    <source>
        <dbReference type="Proteomes" id="UP000824890"/>
    </source>
</evidence>
<dbReference type="PANTHER" id="PTHR32278:SF75">
    <property type="entry name" value="F-BOX DOMAIN-CONTAINING PROTEIN"/>
    <property type="match status" value="1"/>
</dbReference>
<organism evidence="2 3">
    <name type="scientific">Brassica napus</name>
    <name type="common">Rape</name>
    <dbReference type="NCBI Taxonomy" id="3708"/>
    <lineage>
        <taxon>Eukaryota</taxon>
        <taxon>Viridiplantae</taxon>
        <taxon>Streptophyta</taxon>
        <taxon>Embryophyta</taxon>
        <taxon>Tracheophyta</taxon>
        <taxon>Spermatophyta</taxon>
        <taxon>Magnoliopsida</taxon>
        <taxon>eudicotyledons</taxon>
        <taxon>Gunneridae</taxon>
        <taxon>Pentapetalae</taxon>
        <taxon>rosids</taxon>
        <taxon>malvids</taxon>
        <taxon>Brassicales</taxon>
        <taxon>Brassicaceae</taxon>
        <taxon>Brassiceae</taxon>
        <taxon>Brassica</taxon>
    </lineage>
</organism>
<evidence type="ECO:0000313" key="2">
    <source>
        <dbReference type="EMBL" id="KAH0899401.1"/>
    </source>
</evidence>
<comment type="caution">
    <text evidence="2">The sequence shown here is derived from an EMBL/GenBank/DDBJ whole genome shotgun (WGS) entry which is preliminary data.</text>
</comment>
<dbReference type="PROSITE" id="PS50181">
    <property type="entry name" value="FBOX"/>
    <property type="match status" value="1"/>
</dbReference>
<dbReference type="SUPFAM" id="SSF81383">
    <property type="entry name" value="F-box domain"/>
    <property type="match status" value="1"/>
</dbReference>
<sequence>MKLKLEKREDGWVEVKFGEFLKDGGFMDDRDEIRFHITEIKYTYWKYSFIIQGTEFRLVQNLGSDFHVMEATMGQSHGRESIISGPSPFDSLPVDCISSIISFTSPRDACNAASVSKTLESAAKSDSLWEKFLPSEYTSLVPQYSRVFSSKKELYFALCDEPLLIEDGKKSFWLEKASGKRCIMISPKEVSITWGSSPEHWQWISIPESRFEKIAELIDVCWFEIRGGMHTRYLTPGTRYSVYIVFNTKNGCPGLGDLPVDAGVGLVGQESPQKPEARDDGWMEAELGQFYNDSCCDDISLSVVKTNTPDWKSGLIIQGFEFRPAKT</sequence>
<gene>
    <name evidence="2" type="ORF">HID58_048969</name>
</gene>
<dbReference type="InterPro" id="IPR036047">
    <property type="entry name" value="F-box-like_dom_sf"/>
</dbReference>
<dbReference type="Pfam" id="PF14299">
    <property type="entry name" value="PP2"/>
    <property type="match status" value="2"/>
</dbReference>
<proteinExistence type="predicted"/>
<dbReference type="SMART" id="SM00256">
    <property type="entry name" value="FBOX"/>
    <property type="match status" value="1"/>
</dbReference>
<dbReference type="InterPro" id="IPR025886">
    <property type="entry name" value="PP2-like"/>
</dbReference>
<dbReference type="PANTHER" id="PTHR32278">
    <property type="entry name" value="F-BOX DOMAIN-CONTAINING PROTEIN"/>
    <property type="match status" value="1"/>
</dbReference>
<dbReference type="Pfam" id="PF12937">
    <property type="entry name" value="F-box-like"/>
    <property type="match status" value="1"/>
</dbReference>
<accession>A0ABQ8B3M2</accession>
<dbReference type="CDD" id="cd22162">
    <property type="entry name" value="F-box_AtSKIP3-like"/>
    <property type="match status" value="1"/>
</dbReference>
<protein>
    <recommendedName>
        <fullName evidence="1">F-box domain-containing protein</fullName>
    </recommendedName>
</protein>
<keyword evidence="3" id="KW-1185">Reference proteome</keyword>
<dbReference type="InterPro" id="IPR001810">
    <property type="entry name" value="F-box_dom"/>
</dbReference>
<evidence type="ECO:0000259" key="1">
    <source>
        <dbReference type="PROSITE" id="PS50181"/>
    </source>
</evidence>